<keyword evidence="3" id="KW-1185">Reference proteome</keyword>
<dbReference type="SUPFAM" id="SSF53474">
    <property type="entry name" value="alpha/beta-Hydrolases"/>
    <property type="match status" value="1"/>
</dbReference>
<dbReference type="PANTHER" id="PTHR43056:SF5">
    <property type="entry name" value="PEPTIDASE S9 PROLYL OLIGOPEPTIDASE CATALYTIC DOMAIN-CONTAINING PROTEIN"/>
    <property type="match status" value="1"/>
</dbReference>
<evidence type="ECO:0000313" key="3">
    <source>
        <dbReference type="Proteomes" id="UP001175227"/>
    </source>
</evidence>
<comment type="caution">
    <text evidence="2">The sequence shown here is derived from an EMBL/GenBank/DDBJ whole genome shotgun (WGS) entry which is preliminary data.</text>
</comment>
<dbReference type="InterPro" id="IPR029058">
    <property type="entry name" value="AB_hydrolase_fold"/>
</dbReference>
<feature type="domain" description="Peptidase S9 prolyl oligopeptidase catalytic" evidence="1">
    <location>
        <begin position="429"/>
        <end position="623"/>
    </location>
</feature>
<dbReference type="InterPro" id="IPR001375">
    <property type="entry name" value="Peptidase_S9_cat"/>
</dbReference>
<gene>
    <name evidence="2" type="ORF">IW261DRAFT_1547554</name>
</gene>
<evidence type="ECO:0000313" key="2">
    <source>
        <dbReference type="EMBL" id="KAK0491517.1"/>
    </source>
</evidence>
<proteinExistence type="predicted"/>
<dbReference type="AlphaFoldDB" id="A0AA39UJ54"/>
<dbReference type="Pfam" id="PF00326">
    <property type="entry name" value="Peptidase_S9"/>
    <property type="match status" value="1"/>
</dbReference>
<dbReference type="Gene3D" id="3.40.50.1820">
    <property type="entry name" value="alpha/beta hydrolase"/>
    <property type="match status" value="1"/>
</dbReference>
<evidence type="ECO:0000259" key="1">
    <source>
        <dbReference type="Pfam" id="PF00326"/>
    </source>
</evidence>
<reference evidence="2" key="1">
    <citation type="submission" date="2023-06" db="EMBL/GenBank/DDBJ databases">
        <authorList>
            <consortium name="Lawrence Berkeley National Laboratory"/>
            <person name="Ahrendt S."/>
            <person name="Sahu N."/>
            <person name="Indic B."/>
            <person name="Wong-Bajracharya J."/>
            <person name="Merenyi Z."/>
            <person name="Ke H.-M."/>
            <person name="Monk M."/>
            <person name="Kocsube S."/>
            <person name="Drula E."/>
            <person name="Lipzen A."/>
            <person name="Balint B."/>
            <person name="Henrissat B."/>
            <person name="Andreopoulos B."/>
            <person name="Martin F.M."/>
            <person name="Harder C.B."/>
            <person name="Rigling D."/>
            <person name="Ford K.L."/>
            <person name="Foster G.D."/>
            <person name="Pangilinan J."/>
            <person name="Papanicolaou A."/>
            <person name="Barry K."/>
            <person name="LaButti K."/>
            <person name="Viragh M."/>
            <person name="Koriabine M."/>
            <person name="Yan M."/>
            <person name="Riley R."/>
            <person name="Champramary S."/>
            <person name="Plett K.L."/>
            <person name="Tsai I.J."/>
            <person name="Slot J."/>
            <person name="Sipos G."/>
            <person name="Plett J."/>
            <person name="Nagy L.G."/>
            <person name="Grigoriev I.V."/>
        </authorList>
    </citation>
    <scope>NUCLEOTIDE SEQUENCE</scope>
    <source>
        <strain evidence="2">ICMP 16352</strain>
    </source>
</reference>
<protein>
    <submittedName>
        <fullName evidence="2">Alpha beta-hydrolase</fullName>
    </submittedName>
</protein>
<sequence length="628" mass="70108">MSLNASLPSRAPYGTWKSPIDAKHISEAGLSVEDLLVDDITRDLYVLESRPSEGGRNVIVSASDDQDIYGAAWNARSRVHEYGGAPALAYNGLVYFSSIMDGRVYVVDVAKRSTPTAVTPENPSYRYGDFTLHPKDKKWLVSILEDHTVDNATGIKTSLIAINTLTQEFRIIASGADFYSNPRFSPDGRFIVWKEWNFPYMPIQASNLMLAPFSIPDIPDAFPSVADAVLVSGGNGKINGEPTWTPANELIFTTDKNGYLNPWILRNVESDAAPKPEPLSSVTLPEEFGEPSWFLGLSSFALYDERRVLFSSFRSGRSQLYLANLDTREFLSVETPFVLIQHVRSLSDGKVVFVGKKADDNSGVIEFSWSEHDQKPVYRVLRGKADLPFPKELISLPEPVELQVLPEGRTTHAILYLPKNPDYAGDQALDWTKQYYSSRGWAWIDLNYNGSTGYGRDYMDRLQGQWGIVDVRDSVEALRELGKRGLIDVKRSAIRGRSGGGFTTLQTLSSTTDSFQAGTAWFPATDLIALHVNCHKFQSQYIPGLVGATLEEDSAMWKQRSPFYQASQIKAPVLTQDMAKTIEANGGLVKYIEFEGEGHGWRKADSIRRSIEEELSFYQERFGLKEAP</sequence>
<dbReference type="InterPro" id="IPR050585">
    <property type="entry name" value="Xaa-Pro_dipeptidyl-ppase/CocE"/>
</dbReference>
<accession>A0AA39UJ54</accession>
<name>A0AA39UJ54_9AGAR</name>
<dbReference type="GO" id="GO:0008236">
    <property type="term" value="F:serine-type peptidase activity"/>
    <property type="evidence" value="ECO:0007669"/>
    <property type="project" value="InterPro"/>
</dbReference>
<organism evidence="2 3">
    <name type="scientific">Armillaria novae-zelandiae</name>
    <dbReference type="NCBI Taxonomy" id="153914"/>
    <lineage>
        <taxon>Eukaryota</taxon>
        <taxon>Fungi</taxon>
        <taxon>Dikarya</taxon>
        <taxon>Basidiomycota</taxon>
        <taxon>Agaricomycotina</taxon>
        <taxon>Agaricomycetes</taxon>
        <taxon>Agaricomycetidae</taxon>
        <taxon>Agaricales</taxon>
        <taxon>Marasmiineae</taxon>
        <taxon>Physalacriaceae</taxon>
        <taxon>Armillaria</taxon>
    </lineage>
</organism>
<dbReference type="Proteomes" id="UP001175227">
    <property type="component" value="Unassembled WGS sequence"/>
</dbReference>
<dbReference type="GO" id="GO:0006508">
    <property type="term" value="P:proteolysis"/>
    <property type="evidence" value="ECO:0007669"/>
    <property type="project" value="InterPro"/>
</dbReference>
<dbReference type="EMBL" id="JAUEPR010000001">
    <property type="protein sequence ID" value="KAK0491517.1"/>
    <property type="molecule type" value="Genomic_DNA"/>
</dbReference>
<dbReference type="SUPFAM" id="SSF82171">
    <property type="entry name" value="DPP6 N-terminal domain-like"/>
    <property type="match status" value="1"/>
</dbReference>
<dbReference type="PANTHER" id="PTHR43056">
    <property type="entry name" value="PEPTIDASE S9 PROLYL OLIGOPEPTIDASE"/>
    <property type="match status" value="1"/>
</dbReference>